<evidence type="ECO:0000313" key="2">
    <source>
        <dbReference type="Proteomes" id="UP000017836"/>
    </source>
</evidence>
<name>W1P3T0_AMBTC</name>
<accession>W1P3T0</accession>
<organism evidence="1 2">
    <name type="scientific">Amborella trichopoda</name>
    <dbReference type="NCBI Taxonomy" id="13333"/>
    <lineage>
        <taxon>Eukaryota</taxon>
        <taxon>Viridiplantae</taxon>
        <taxon>Streptophyta</taxon>
        <taxon>Embryophyta</taxon>
        <taxon>Tracheophyta</taxon>
        <taxon>Spermatophyta</taxon>
        <taxon>Magnoliopsida</taxon>
        <taxon>Amborellales</taxon>
        <taxon>Amborellaceae</taxon>
        <taxon>Amborella</taxon>
    </lineage>
</organism>
<sequence length="124" mass="14227">MARTKVQGSGVKPLTMYELSRTILDIEVEEVQKWIEDLKESWPKTDVIVMSDGDWSAQACEADSLARSITRFIYNHSKIFHLMTQHTGKELIRSAVTRFVMDYLVVSSIVQSQTALKRLFTSEE</sequence>
<gene>
    <name evidence="1" type="ORF">AMTR_s00090p00053880</name>
</gene>
<dbReference type="Proteomes" id="UP000017836">
    <property type="component" value="Unassembled WGS sequence"/>
</dbReference>
<dbReference type="Gramene" id="ERN01615">
    <property type="protein sequence ID" value="ERN01615"/>
    <property type="gene ID" value="AMTR_s00090p00053880"/>
</dbReference>
<evidence type="ECO:0000313" key="1">
    <source>
        <dbReference type="EMBL" id="ERN01615.1"/>
    </source>
</evidence>
<keyword evidence="2" id="KW-1185">Reference proteome</keyword>
<protein>
    <submittedName>
        <fullName evidence="1">Uncharacterized protein</fullName>
    </submittedName>
</protein>
<dbReference type="AlphaFoldDB" id="W1P3T0"/>
<dbReference type="HOGENOM" id="CLU_016471_6_0_1"/>
<reference evidence="2" key="1">
    <citation type="journal article" date="2013" name="Science">
        <title>The Amborella genome and the evolution of flowering plants.</title>
        <authorList>
            <consortium name="Amborella Genome Project"/>
        </authorList>
    </citation>
    <scope>NUCLEOTIDE SEQUENCE [LARGE SCALE GENOMIC DNA]</scope>
</reference>
<dbReference type="EMBL" id="KI394757">
    <property type="protein sequence ID" value="ERN01615.1"/>
    <property type="molecule type" value="Genomic_DNA"/>
</dbReference>
<proteinExistence type="predicted"/>